<sequence length="153" mass="17166">MTTTLTGILLLTLSTMATAKSYPPLQAETLQGQAISSKGKMTYLKFWATWCAYCVEEMPHLQQTYEQSQGRYQVIAVNVGFNQSIQGINTYINRYDYSFPVVFDTTGDMTRQYQVTGTPQHILLDANGTVIYRSALLTDELKQHLATHSGVQP</sequence>
<dbReference type="GO" id="GO:0016491">
    <property type="term" value="F:oxidoreductase activity"/>
    <property type="evidence" value="ECO:0007669"/>
    <property type="project" value="InterPro"/>
</dbReference>
<accession>A0A0U2X6K5</accession>
<evidence type="ECO:0000256" key="1">
    <source>
        <dbReference type="SAM" id="SignalP"/>
    </source>
</evidence>
<dbReference type="KEGG" id="prr:AT705_12140"/>
<dbReference type="SUPFAM" id="SSF52833">
    <property type="entry name" value="Thioredoxin-like"/>
    <property type="match status" value="1"/>
</dbReference>
<feature type="domain" description="Thioredoxin" evidence="2">
    <location>
        <begin position="16"/>
        <end position="150"/>
    </location>
</feature>
<evidence type="ECO:0000259" key="2">
    <source>
        <dbReference type="PROSITE" id="PS51352"/>
    </source>
</evidence>
<dbReference type="Pfam" id="PF00578">
    <property type="entry name" value="AhpC-TSA"/>
    <property type="match status" value="1"/>
</dbReference>
<dbReference type="RefSeq" id="WP_058796791.1">
    <property type="nucleotide sequence ID" value="NZ_CP013611.1"/>
</dbReference>
<dbReference type="Gene3D" id="3.40.30.10">
    <property type="entry name" value="Glutaredoxin"/>
    <property type="match status" value="1"/>
</dbReference>
<dbReference type="CDD" id="cd02966">
    <property type="entry name" value="TlpA_like_family"/>
    <property type="match status" value="1"/>
</dbReference>
<dbReference type="Proteomes" id="UP000069015">
    <property type="component" value="Chromosome 1"/>
</dbReference>
<dbReference type="InterPro" id="IPR050553">
    <property type="entry name" value="Thioredoxin_ResA/DsbE_sf"/>
</dbReference>
<feature type="chain" id="PRO_5006834131" evidence="1">
    <location>
        <begin position="20"/>
        <end position="153"/>
    </location>
</feature>
<dbReference type="EMBL" id="CP013611">
    <property type="protein sequence ID" value="ALU43636.1"/>
    <property type="molecule type" value="Genomic_DNA"/>
</dbReference>
<gene>
    <name evidence="3" type="ORF">AT705_12140</name>
</gene>
<dbReference type="GO" id="GO:0016209">
    <property type="term" value="F:antioxidant activity"/>
    <property type="evidence" value="ECO:0007669"/>
    <property type="project" value="InterPro"/>
</dbReference>
<evidence type="ECO:0000313" key="4">
    <source>
        <dbReference type="Proteomes" id="UP000069015"/>
    </source>
</evidence>
<dbReference type="InterPro" id="IPR036249">
    <property type="entry name" value="Thioredoxin-like_sf"/>
</dbReference>
<feature type="signal peptide" evidence="1">
    <location>
        <begin position="1"/>
        <end position="19"/>
    </location>
</feature>
<keyword evidence="1" id="KW-0732">Signal</keyword>
<dbReference type="InterPro" id="IPR000866">
    <property type="entry name" value="AhpC/TSA"/>
</dbReference>
<proteinExistence type="predicted"/>
<organism evidence="3 4">
    <name type="scientific">Pseudoalteromonas rubra</name>
    <dbReference type="NCBI Taxonomy" id="43658"/>
    <lineage>
        <taxon>Bacteria</taxon>
        <taxon>Pseudomonadati</taxon>
        <taxon>Pseudomonadota</taxon>
        <taxon>Gammaproteobacteria</taxon>
        <taxon>Alteromonadales</taxon>
        <taxon>Pseudoalteromonadaceae</taxon>
        <taxon>Pseudoalteromonas</taxon>
    </lineage>
</organism>
<protein>
    <submittedName>
        <fullName evidence="3">Thioredoxin</fullName>
    </submittedName>
</protein>
<evidence type="ECO:0000313" key="3">
    <source>
        <dbReference type="EMBL" id="ALU43636.1"/>
    </source>
</evidence>
<dbReference type="PANTHER" id="PTHR42852:SF17">
    <property type="entry name" value="THIOREDOXIN-LIKE PROTEIN HI_1115"/>
    <property type="match status" value="1"/>
</dbReference>
<dbReference type="InterPro" id="IPR013766">
    <property type="entry name" value="Thioredoxin_domain"/>
</dbReference>
<dbReference type="PROSITE" id="PS51352">
    <property type="entry name" value="THIOREDOXIN_2"/>
    <property type="match status" value="1"/>
</dbReference>
<dbReference type="PANTHER" id="PTHR42852">
    <property type="entry name" value="THIOL:DISULFIDE INTERCHANGE PROTEIN DSBE"/>
    <property type="match status" value="1"/>
</dbReference>
<dbReference type="AlphaFoldDB" id="A0A0U2X6K5"/>
<reference evidence="3 4" key="1">
    <citation type="submission" date="2015-12" db="EMBL/GenBank/DDBJ databases">
        <title>Complete genome sequence of Pseudoalteromonas rubra SCSIO 6842, harboring a conjugative plasmid.</title>
        <authorList>
            <person name="Li B."/>
            <person name="Wang X."/>
        </authorList>
    </citation>
    <scope>NUCLEOTIDE SEQUENCE [LARGE SCALE GENOMIC DNA]</scope>
    <source>
        <strain evidence="3 4">SCSIO 6842</strain>
    </source>
</reference>
<name>A0A0U2X6K5_9GAMM</name>